<dbReference type="EMBL" id="JBHUMA010000004">
    <property type="protein sequence ID" value="MFD2597884.1"/>
    <property type="molecule type" value="Genomic_DNA"/>
</dbReference>
<evidence type="ECO:0000256" key="6">
    <source>
        <dbReference type="SAM" id="Phobius"/>
    </source>
</evidence>
<evidence type="ECO:0000313" key="8">
    <source>
        <dbReference type="Proteomes" id="UP001597393"/>
    </source>
</evidence>
<organism evidence="7 8">
    <name type="scientific">Sphingobacterium corticis</name>
    <dbReference type="NCBI Taxonomy" id="1812823"/>
    <lineage>
        <taxon>Bacteria</taxon>
        <taxon>Pseudomonadati</taxon>
        <taxon>Bacteroidota</taxon>
        <taxon>Sphingobacteriia</taxon>
        <taxon>Sphingobacteriales</taxon>
        <taxon>Sphingobacteriaceae</taxon>
        <taxon>Sphingobacterium</taxon>
    </lineage>
</organism>
<feature type="transmembrane region" description="Helical" evidence="6">
    <location>
        <begin position="213"/>
        <end position="237"/>
    </location>
</feature>
<evidence type="ECO:0000256" key="1">
    <source>
        <dbReference type="ARBA" id="ARBA00004651"/>
    </source>
</evidence>
<comment type="subcellular location">
    <subcellularLocation>
        <location evidence="1">Cell membrane</location>
        <topology evidence="1">Multi-pass membrane protein</topology>
    </subcellularLocation>
</comment>
<evidence type="ECO:0000256" key="4">
    <source>
        <dbReference type="ARBA" id="ARBA00022989"/>
    </source>
</evidence>
<protein>
    <submittedName>
        <fullName evidence="7">Lysylphosphatidylglycerol synthase domain-containing protein</fullName>
    </submittedName>
</protein>
<evidence type="ECO:0000256" key="5">
    <source>
        <dbReference type="ARBA" id="ARBA00023136"/>
    </source>
</evidence>
<keyword evidence="5 6" id="KW-0472">Membrane</keyword>
<dbReference type="Pfam" id="PF03706">
    <property type="entry name" value="LPG_synthase_TM"/>
    <property type="match status" value="1"/>
</dbReference>
<evidence type="ECO:0000256" key="2">
    <source>
        <dbReference type="ARBA" id="ARBA00022475"/>
    </source>
</evidence>
<keyword evidence="4 6" id="KW-1133">Transmembrane helix</keyword>
<sequence>MKKIQKTYLNIFIKVLIVALTTWFVYTKVNNQQNLREFTALIQGFDGSSIWWIMAVVCLMMLGNWFLEVVKWRYLSKKIEPLGWWTAIRSVFCGLTWAIFTPNRIGEYGGRVLLLKPDNRASGAVAMGVGLFAQLVLTSVFGAISIAWFVQTFMPTPIFVQMAVWMIAVIYAVAFLVLYFNVHWIDKLVGKLKFLAKVKPFFSILENFSSRELWNVLLISFARFFIFTSQYMVLMLFFLPELPLLSMVLMIFILFFVQAAVPSLDLFDFSVRSFVASNLYAYITTQEIAVMAIVSFVWFVNLILPAIIGTFFVFQVNYVGGNGKS</sequence>
<gene>
    <name evidence="7" type="ORF">ACFSQ3_02885</name>
</gene>
<dbReference type="Proteomes" id="UP001597393">
    <property type="component" value="Unassembled WGS sequence"/>
</dbReference>
<feature type="transmembrane region" description="Helical" evidence="6">
    <location>
        <begin position="7"/>
        <end position="26"/>
    </location>
</feature>
<keyword evidence="2" id="KW-1003">Cell membrane</keyword>
<evidence type="ECO:0000313" key="7">
    <source>
        <dbReference type="EMBL" id="MFD2597884.1"/>
    </source>
</evidence>
<name>A0ABW5NIM6_9SPHI</name>
<reference evidence="8" key="1">
    <citation type="journal article" date="2019" name="Int. J. Syst. Evol. Microbiol.">
        <title>The Global Catalogue of Microorganisms (GCM) 10K type strain sequencing project: providing services to taxonomists for standard genome sequencing and annotation.</title>
        <authorList>
            <consortium name="The Broad Institute Genomics Platform"/>
            <consortium name="The Broad Institute Genome Sequencing Center for Infectious Disease"/>
            <person name="Wu L."/>
            <person name="Ma J."/>
        </authorList>
    </citation>
    <scope>NUCLEOTIDE SEQUENCE [LARGE SCALE GENOMIC DNA]</scope>
    <source>
        <strain evidence="8">KCTC 42248</strain>
    </source>
</reference>
<feature type="transmembrane region" description="Helical" evidence="6">
    <location>
        <begin position="50"/>
        <end position="70"/>
    </location>
</feature>
<evidence type="ECO:0000256" key="3">
    <source>
        <dbReference type="ARBA" id="ARBA00022692"/>
    </source>
</evidence>
<dbReference type="InterPro" id="IPR022791">
    <property type="entry name" value="L-PG_synthase/AglD"/>
</dbReference>
<feature type="transmembrane region" description="Helical" evidence="6">
    <location>
        <begin position="288"/>
        <end position="314"/>
    </location>
</feature>
<comment type="caution">
    <text evidence="7">The sequence shown here is derived from an EMBL/GenBank/DDBJ whole genome shotgun (WGS) entry which is preliminary data.</text>
</comment>
<proteinExistence type="predicted"/>
<feature type="transmembrane region" description="Helical" evidence="6">
    <location>
        <begin position="121"/>
        <end position="150"/>
    </location>
</feature>
<feature type="transmembrane region" description="Helical" evidence="6">
    <location>
        <begin position="162"/>
        <end position="182"/>
    </location>
</feature>
<keyword evidence="8" id="KW-1185">Reference proteome</keyword>
<feature type="transmembrane region" description="Helical" evidence="6">
    <location>
        <begin position="244"/>
        <end position="261"/>
    </location>
</feature>
<keyword evidence="3 6" id="KW-0812">Transmembrane</keyword>
<accession>A0ABW5NIM6</accession>